<sequence>MEWSNISELIDPRLIIVLAACWACGYILKQTPKVPNWTIIYSVTTIALVLTIWMLGWSPESLIQGLLAGAFSVYGNQFVKQTQKGVDQNTNA</sequence>
<keyword evidence="1" id="KW-1133">Transmembrane helix</keyword>
<keyword evidence="1" id="KW-0812">Transmembrane</keyword>
<evidence type="ECO:0000313" key="2">
    <source>
        <dbReference type="EMBL" id="GAA2774283.1"/>
    </source>
</evidence>
<dbReference type="Pfam" id="PF16079">
    <property type="entry name" value="Phage_holin_5_2"/>
    <property type="match status" value="1"/>
</dbReference>
<accession>A0ABP6HGF5</accession>
<name>A0ABP6HGF5_9ACTN</name>
<proteinExistence type="predicted"/>
<organism evidence="2 3">
    <name type="scientific">Streptomyces virens</name>
    <dbReference type="NCBI Taxonomy" id="285572"/>
    <lineage>
        <taxon>Bacteria</taxon>
        <taxon>Bacillati</taxon>
        <taxon>Actinomycetota</taxon>
        <taxon>Actinomycetes</taxon>
        <taxon>Kitasatosporales</taxon>
        <taxon>Streptomycetaceae</taxon>
        <taxon>Streptomyces</taxon>
    </lineage>
</organism>
<keyword evidence="1" id="KW-0472">Membrane</keyword>
<gene>
    <name evidence="2" type="ORF">GCM10010451_68330</name>
</gene>
<feature type="transmembrane region" description="Helical" evidence="1">
    <location>
        <begin position="12"/>
        <end position="28"/>
    </location>
</feature>
<evidence type="ECO:0008006" key="4">
    <source>
        <dbReference type="Google" id="ProtNLM"/>
    </source>
</evidence>
<evidence type="ECO:0000256" key="1">
    <source>
        <dbReference type="SAM" id="Phobius"/>
    </source>
</evidence>
<keyword evidence="3" id="KW-1185">Reference proteome</keyword>
<dbReference type="EMBL" id="BAAAUH010000143">
    <property type="protein sequence ID" value="GAA2774283.1"/>
    <property type="molecule type" value="Genomic_DNA"/>
</dbReference>
<reference evidence="3" key="1">
    <citation type="journal article" date="2019" name="Int. J. Syst. Evol. Microbiol.">
        <title>The Global Catalogue of Microorganisms (GCM) 10K type strain sequencing project: providing services to taxonomists for standard genome sequencing and annotation.</title>
        <authorList>
            <consortium name="The Broad Institute Genomics Platform"/>
            <consortium name="The Broad Institute Genome Sequencing Center for Infectious Disease"/>
            <person name="Wu L."/>
            <person name="Ma J."/>
        </authorList>
    </citation>
    <scope>NUCLEOTIDE SEQUENCE [LARGE SCALE GENOMIC DNA]</scope>
    <source>
        <strain evidence="3">JCM 9095</strain>
    </source>
</reference>
<comment type="caution">
    <text evidence="2">The sequence shown here is derived from an EMBL/GenBank/DDBJ whole genome shotgun (WGS) entry which is preliminary data.</text>
</comment>
<feature type="transmembrane region" description="Helical" evidence="1">
    <location>
        <begin position="37"/>
        <end position="56"/>
    </location>
</feature>
<protein>
    <recommendedName>
        <fullName evidence="4">Holin</fullName>
    </recommendedName>
</protein>
<dbReference type="InterPro" id="IPR032111">
    <property type="entry name" value="Clostridium_phage_holin"/>
</dbReference>
<dbReference type="Proteomes" id="UP001501866">
    <property type="component" value="Unassembled WGS sequence"/>
</dbReference>
<evidence type="ECO:0000313" key="3">
    <source>
        <dbReference type="Proteomes" id="UP001501866"/>
    </source>
</evidence>